<accession>A0ABT2ATI9</accession>
<dbReference type="GO" id="GO:0016787">
    <property type="term" value="F:hydrolase activity"/>
    <property type="evidence" value="ECO:0007669"/>
    <property type="project" value="UniProtKB-KW"/>
</dbReference>
<sequence>MPDATVMDNPLVGQVVAHMTRPRRQALDEEGRRLLLDGVRDEVWHEGRMLVAYTFGDARPDVETGAPRRRALLVHGWESRAAGWHVLVRRLVAAGWHVTVFDAPAHGESAGEATNVAAMGRALLAVAGWLGPVDAVVAHSLGSPASLYAFAHGLRARSSVHLAGPSSLIRALDRTACAVKVDGATLRARFEALTGLDAADMELERLAAGMRHPALLLHDPLDPEVHWSESAALANAWDGALLEAANGVGHRKIIGDSAVVERIVGFLS</sequence>
<evidence type="ECO:0000313" key="1">
    <source>
        <dbReference type="EMBL" id="MCS0599480.1"/>
    </source>
</evidence>
<proteinExistence type="predicted"/>
<dbReference type="SUPFAM" id="SSF53474">
    <property type="entry name" value="alpha/beta-Hydrolases"/>
    <property type="match status" value="1"/>
</dbReference>
<gene>
    <name evidence="1" type="ORF">NX780_24360</name>
</gene>
<keyword evidence="1" id="KW-0378">Hydrolase</keyword>
<organism evidence="1 2">
    <name type="scientific">Massilia agri</name>
    <dbReference type="NCBI Taxonomy" id="1886785"/>
    <lineage>
        <taxon>Bacteria</taxon>
        <taxon>Pseudomonadati</taxon>
        <taxon>Pseudomonadota</taxon>
        <taxon>Betaproteobacteria</taxon>
        <taxon>Burkholderiales</taxon>
        <taxon>Oxalobacteraceae</taxon>
        <taxon>Telluria group</taxon>
        <taxon>Massilia</taxon>
    </lineage>
</organism>
<name>A0ABT2ATI9_9BURK</name>
<protein>
    <submittedName>
        <fullName evidence="1">Alpha/beta hydrolase</fullName>
    </submittedName>
</protein>
<keyword evidence="2" id="KW-1185">Reference proteome</keyword>
<evidence type="ECO:0000313" key="2">
    <source>
        <dbReference type="Proteomes" id="UP001206572"/>
    </source>
</evidence>
<dbReference type="InterPro" id="IPR029058">
    <property type="entry name" value="AB_hydrolase_fold"/>
</dbReference>
<dbReference type="RefSeq" id="WP_258830473.1">
    <property type="nucleotide sequence ID" value="NZ_JANUHA010000030.1"/>
</dbReference>
<dbReference type="EMBL" id="JANUHA010000030">
    <property type="protein sequence ID" value="MCS0599480.1"/>
    <property type="molecule type" value="Genomic_DNA"/>
</dbReference>
<comment type="caution">
    <text evidence="1">The sequence shown here is derived from an EMBL/GenBank/DDBJ whole genome shotgun (WGS) entry which is preliminary data.</text>
</comment>
<dbReference type="Gene3D" id="3.40.50.1820">
    <property type="entry name" value="alpha/beta hydrolase"/>
    <property type="match status" value="1"/>
</dbReference>
<dbReference type="Proteomes" id="UP001206572">
    <property type="component" value="Unassembled WGS sequence"/>
</dbReference>
<reference evidence="1 2" key="1">
    <citation type="submission" date="2022-08" db="EMBL/GenBank/DDBJ databases">
        <title>Reclassification of Massilia species as members of the genera Telluria, Duganella, Pseudoduganella, Mokoshia gen. nov. and Zemynaea gen. nov. using orthogonal and non-orthogonal genome-based approaches.</title>
        <authorList>
            <person name="Bowman J.P."/>
        </authorList>
    </citation>
    <scope>NUCLEOTIDE SEQUENCE [LARGE SCALE GENOMIC DNA]</scope>
    <source>
        <strain evidence="1 2">JCM 31661</strain>
    </source>
</reference>